<dbReference type="PROSITE" id="PS50931">
    <property type="entry name" value="HTH_LYSR"/>
    <property type="match status" value="1"/>
</dbReference>
<evidence type="ECO:0000256" key="4">
    <source>
        <dbReference type="ARBA" id="ARBA00023163"/>
    </source>
</evidence>
<keyword evidence="3" id="KW-0238">DNA-binding</keyword>
<dbReference type="GO" id="GO:0003700">
    <property type="term" value="F:DNA-binding transcription factor activity"/>
    <property type="evidence" value="ECO:0007669"/>
    <property type="project" value="InterPro"/>
</dbReference>
<dbReference type="PANTHER" id="PTHR30537:SF5">
    <property type="entry name" value="HTH-TYPE TRANSCRIPTIONAL ACTIVATOR TTDR-RELATED"/>
    <property type="match status" value="1"/>
</dbReference>
<dbReference type="InterPro" id="IPR000847">
    <property type="entry name" value="LysR_HTH_N"/>
</dbReference>
<dbReference type="AlphaFoldDB" id="A0A1H8DDW7"/>
<dbReference type="InterPro" id="IPR036390">
    <property type="entry name" value="WH_DNA-bd_sf"/>
</dbReference>
<gene>
    <name evidence="6" type="ORF">SAMN05192583_1887</name>
</gene>
<dbReference type="Gene3D" id="1.10.10.10">
    <property type="entry name" value="Winged helix-like DNA-binding domain superfamily/Winged helix DNA-binding domain"/>
    <property type="match status" value="1"/>
</dbReference>
<dbReference type="InterPro" id="IPR036388">
    <property type="entry name" value="WH-like_DNA-bd_sf"/>
</dbReference>
<dbReference type="PANTHER" id="PTHR30537">
    <property type="entry name" value="HTH-TYPE TRANSCRIPTIONAL REGULATOR"/>
    <property type="match status" value="1"/>
</dbReference>
<dbReference type="Pfam" id="PF03466">
    <property type="entry name" value="LysR_substrate"/>
    <property type="match status" value="1"/>
</dbReference>
<dbReference type="EMBL" id="FOCF01000004">
    <property type="protein sequence ID" value="SEN05295.1"/>
    <property type="molecule type" value="Genomic_DNA"/>
</dbReference>
<comment type="similarity">
    <text evidence="1">Belongs to the LysR transcriptional regulatory family.</text>
</comment>
<dbReference type="Pfam" id="PF00126">
    <property type="entry name" value="HTH_1"/>
    <property type="match status" value="1"/>
</dbReference>
<evidence type="ECO:0000256" key="2">
    <source>
        <dbReference type="ARBA" id="ARBA00023015"/>
    </source>
</evidence>
<organism evidence="6 7">
    <name type="scientific">Sphingomonas gellani</name>
    <dbReference type="NCBI Taxonomy" id="1166340"/>
    <lineage>
        <taxon>Bacteria</taxon>
        <taxon>Pseudomonadati</taxon>
        <taxon>Pseudomonadota</taxon>
        <taxon>Alphaproteobacteria</taxon>
        <taxon>Sphingomonadales</taxon>
        <taxon>Sphingomonadaceae</taxon>
        <taxon>Sphingomonas</taxon>
    </lineage>
</organism>
<dbReference type="SUPFAM" id="SSF53850">
    <property type="entry name" value="Periplasmic binding protein-like II"/>
    <property type="match status" value="1"/>
</dbReference>
<proteinExistence type="inferred from homology"/>
<name>A0A1H8DDW7_9SPHN</name>
<evidence type="ECO:0000256" key="3">
    <source>
        <dbReference type="ARBA" id="ARBA00023125"/>
    </source>
</evidence>
<evidence type="ECO:0000313" key="6">
    <source>
        <dbReference type="EMBL" id="SEN05295.1"/>
    </source>
</evidence>
<dbReference type="Gene3D" id="3.40.190.290">
    <property type="match status" value="1"/>
</dbReference>
<keyword evidence="4" id="KW-0804">Transcription</keyword>
<evidence type="ECO:0000256" key="1">
    <source>
        <dbReference type="ARBA" id="ARBA00009437"/>
    </source>
</evidence>
<reference evidence="7" key="1">
    <citation type="submission" date="2016-10" db="EMBL/GenBank/DDBJ databases">
        <authorList>
            <person name="Varghese N."/>
            <person name="Submissions S."/>
        </authorList>
    </citation>
    <scope>NUCLEOTIDE SEQUENCE [LARGE SCALE GENOMIC DNA]</scope>
    <source>
        <strain evidence="7">S6-262</strain>
    </source>
</reference>
<dbReference type="InterPro" id="IPR058163">
    <property type="entry name" value="LysR-type_TF_proteobact-type"/>
</dbReference>
<accession>A0A1H8DDW7</accession>
<sequence length="315" mass="33679">MNADLSDLNAFLAVAGARGFREASRTAGTSASTLSEAVRRLESRLGVRLLHRTTRSVTPTEAGARLLERLGPALGEVAAALGGVDELRDGVSGTLRLNVPVSAARLVMPAILPGFLAAHPGVRVEVVAEDGFVDVLASGCDAGIRYDERLDQDMIAVPIGPRVQRFATAAAPAHLDRFGRPEHPRALLDHPCILGRFASGRLTTPWEFERAGKIVRIEPQARLVVGVSGAIDLGVEAALAGAGVIHLFEDWLRPHLANGSLEPVLEDWWQPFSGPFLYHSSRRLVPPPLRAFIDHVRAKAWSEPAVTTPPDPAAG</sequence>
<feature type="domain" description="HTH lysR-type" evidence="5">
    <location>
        <begin position="1"/>
        <end position="60"/>
    </location>
</feature>
<evidence type="ECO:0000259" key="5">
    <source>
        <dbReference type="PROSITE" id="PS50931"/>
    </source>
</evidence>
<dbReference type="GO" id="GO:0003677">
    <property type="term" value="F:DNA binding"/>
    <property type="evidence" value="ECO:0007669"/>
    <property type="project" value="UniProtKB-KW"/>
</dbReference>
<dbReference type="InterPro" id="IPR005119">
    <property type="entry name" value="LysR_subst-bd"/>
</dbReference>
<dbReference type="Proteomes" id="UP000199206">
    <property type="component" value="Unassembled WGS sequence"/>
</dbReference>
<dbReference type="RefSeq" id="WP_093665458.1">
    <property type="nucleotide sequence ID" value="NZ_FOCF01000004.1"/>
</dbReference>
<keyword evidence="7" id="KW-1185">Reference proteome</keyword>
<protein>
    <submittedName>
        <fullName evidence="6">Transcriptional regulator, LysR family</fullName>
    </submittedName>
</protein>
<dbReference type="CDD" id="cd08474">
    <property type="entry name" value="PBP2_CrgA_like_5"/>
    <property type="match status" value="1"/>
</dbReference>
<evidence type="ECO:0000313" key="7">
    <source>
        <dbReference type="Proteomes" id="UP000199206"/>
    </source>
</evidence>
<dbReference type="FunFam" id="1.10.10.10:FF:000001">
    <property type="entry name" value="LysR family transcriptional regulator"/>
    <property type="match status" value="1"/>
</dbReference>
<dbReference type="STRING" id="1166340.SAMN05192583_1887"/>
<dbReference type="OrthoDB" id="9813056at2"/>
<dbReference type="SUPFAM" id="SSF46785">
    <property type="entry name" value="Winged helix' DNA-binding domain"/>
    <property type="match status" value="1"/>
</dbReference>
<keyword evidence="2" id="KW-0805">Transcription regulation</keyword>